<dbReference type="Gene3D" id="1.10.287.950">
    <property type="entry name" value="Methyl-accepting chemotaxis protein"/>
    <property type="match status" value="1"/>
</dbReference>
<dbReference type="EMBL" id="LQYT01000056">
    <property type="protein sequence ID" value="KYD17464.1"/>
    <property type="molecule type" value="Genomic_DNA"/>
</dbReference>
<dbReference type="AlphaFoldDB" id="A0A150LYN6"/>
<feature type="coiled-coil region" evidence="11">
    <location>
        <begin position="515"/>
        <end position="553"/>
    </location>
</feature>
<dbReference type="PANTHER" id="PTHR32089:SF114">
    <property type="entry name" value="METHYL-ACCEPTING CHEMOTAXIS PROTEIN MCPB"/>
    <property type="match status" value="1"/>
</dbReference>
<dbReference type="PANTHER" id="PTHR32089">
    <property type="entry name" value="METHYL-ACCEPTING CHEMOTAXIS PROTEIN MCPB"/>
    <property type="match status" value="1"/>
</dbReference>
<gene>
    <name evidence="15" type="ORF">B4135_2486</name>
</gene>
<keyword evidence="11" id="KW-0175">Coiled coil</keyword>
<dbReference type="CDD" id="cd11386">
    <property type="entry name" value="MCP_signal"/>
    <property type="match status" value="1"/>
</dbReference>
<evidence type="ECO:0000256" key="6">
    <source>
        <dbReference type="ARBA" id="ARBA00022989"/>
    </source>
</evidence>
<dbReference type="CDD" id="cd12912">
    <property type="entry name" value="PDC2_MCP_like"/>
    <property type="match status" value="1"/>
</dbReference>
<dbReference type="CDD" id="cd18773">
    <property type="entry name" value="PDC1_HK_sensor"/>
    <property type="match status" value="1"/>
</dbReference>
<evidence type="ECO:0000256" key="10">
    <source>
        <dbReference type="PROSITE-ProRule" id="PRU00284"/>
    </source>
</evidence>
<evidence type="ECO:0000256" key="7">
    <source>
        <dbReference type="ARBA" id="ARBA00023136"/>
    </source>
</evidence>
<dbReference type="PROSITE" id="PS50111">
    <property type="entry name" value="CHEMOTAXIS_TRANSDUC_2"/>
    <property type="match status" value="1"/>
</dbReference>
<comment type="similarity">
    <text evidence="9">Belongs to the methyl-accepting chemotaxis (MCP) protein family.</text>
</comment>
<keyword evidence="2" id="KW-1003">Cell membrane</keyword>
<evidence type="ECO:0000313" key="16">
    <source>
        <dbReference type="Proteomes" id="UP000075683"/>
    </source>
</evidence>
<dbReference type="SUPFAM" id="SSF103190">
    <property type="entry name" value="Sensory domain-like"/>
    <property type="match status" value="1"/>
</dbReference>
<dbReference type="SUPFAM" id="SSF58104">
    <property type="entry name" value="Methyl-accepting chemotaxis protein (MCP) signaling domain"/>
    <property type="match status" value="1"/>
</dbReference>
<evidence type="ECO:0000256" key="2">
    <source>
        <dbReference type="ARBA" id="ARBA00022475"/>
    </source>
</evidence>
<dbReference type="CDD" id="cd06225">
    <property type="entry name" value="HAMP"/>
    <property type="match status" value="1"/>
</dbReference>
<dbReference type="Pfam" id="PF02743">
    <property type="entry name" value="dCache_1"/>
    <property type="match status" value="1"/>
</dbReference>
<evidence type="ECO:0000256" key="11">
    <source>
        <dbReference type="SAM" id="Coils"/>
    </source>
</evidence>
<dbReference type="InterPro" id="IPR033479">
    <property type="entry name" value="dCache_1"/>
</dbReference>
<dbReference type="InterPro" id="IPR003660">
    <property type="entry name" value="HAMP_dom"/>
</dbReference>
<comment type="subcellular location">
    <subcellularLocation>
        <location evidence="1">Cell membrane</location>
        <topology evidence="1">Multi-pass membrane protein</topology>
    </subcellularLocation>
</comment>
<keyword evidence="6 12" id="KW-1133">Transmembrane helix</keyword>
<dbReference type="Proteomes" id="UP000075683">
    <property type="component" value="Unassembled WGS sequence"/>
</dbReference>
<dbReference type="InterPro" id="IPR004090">
    <property type="entry name" value="Chemotax_Me-accpt_rcpt"/>
</dbReference>
<evidence type="ECO:0008006" key="17">
    <source>
        <dbReference type="Google" id="ProtNLM"/>
    </source>
</evidence>
<evidence type="ECO:0000256" key="5">
    <source>
        <dbReference type="ARBA" id="ARBA00022692"/>
    </source>
</evidence>
<dbReference type="PROSITE" id="PS50885">
    <property type="entry name" value="HAMP"/>
    <property type="match status" value="1"/>
</dbReference>
<comment type="caution">
    <text evidence="15">The sequence shown here is derived from an EMBL/GenBank/DDBJ whole genome shotgun (WGS) entry which is preliminary data.</text>
</comment>
<dbReference type="GO" id="GO:0006935">
    <property type="term" value="P:chemotaxis"/>
    <property type="evidence" value="ECO:0007669"/>
    <property type="project" value="UniProtKB-KW"/>
</dbReference>
<evidence type="ECO:0000256" key="1">
    <source>
        <dbReference type="ARBA" id="ARBA00004651"/>
    </source>
</evidence>
<dbReference type="Gene3D" id="3.30.450.20">
    <property type="entry name" value="PAS domain"/>
    <property type="match status" value="2"/>
</dbReference>
<keyword evidence="3" id="KW-0488">Methylation</keyword>
<dbReference type="SMART" id="SM00283">
    <property type="entry name" value="MA"/>
    <property type="match status" value="1"/>
</dbReference>
<name>A0A150LYN6_9BACI</name>
<dbReference type="SMART" id="SM00304">
    <property type="entry name" value="HAMP"/>
    <property type="match status" value="1"/>
</dbReference>
<keyword evidence="8 10" id="KW-0807">Transducer</keyword>
<dbReference type="Pfam" id="PF00672">
    <property type="entry name" value="HAMP"/>
    <property type="match status" value="1"/>
</dbReference>
<evidence type="ECO:0000313" key="15">
    <source>
        <dbReference type="EMBL" id="KYD17464.1"/>
    </source>
</evidence>
<dbReference type="GO" id="GO:0007165">
    <property type="term" value="P:signal transduction"/>
    <property type="evidence" value="ECO:0007669"/>
    <property type="project" value="UniProtKB-KW"/>
</dbReference>
<evidence type="ECO:0000256" key="8">
    <source>
        <dbReference type="ARBA" id="ARBA00023224"/>
    </source>
</evidence>
<keyword evidence="4" id="KW-0145">Chemotaxis</keyword>
<proteinExistence type="inferred from homology"/>
<accession>A0A150LYN6</accession>
<feature type="domain" description="Methyl-accepting transducer" evidence="13">
    <location>
        <begin position="371"/>
        <end position="607"/>
    </location>
</feature>
<dbReference type="PATRIC" id="fig|301148.3.peg.4020"/>
<dbReference type="STRING" id="301148.B4135_2486"/>
<dbReference type="GO" id="GO:0004888">
    <property type="term" value="F:transmembrane signaling receptor activity"/>
    <property type="evidence" value="ECO:0007669"/>
    <property type="project" value="InterPro"/>
</dbReference>
<dbReference type="Pfam" id="PF00015">
    <property type="entry name" value="MCPsignal"/>
    <property type="match status" value="1"/>
</dbReference>
<dbReference type="RefSeq" id="WP_061569157.1">
    <property type="nucleotide sequence ID" value="NZ_LQYT01000056.1"/>
</dbReference>
<feature type="domain" description="HAMP" evidence="14">
    <location>
        <begin position="300"/>
        <end position="352"/>
    </location>
</feature>
<protein>
    <recommendedName>
        <fullName evidence="17">Methyl-accepting chemotaxis protein</fullName>
    </recommendedName>
</protein>
<evidence type="ECO:0000256" key="9">
    <source>
        <dbReference type="ARBA" id="ARBA00029447"/>
    </source>
</evidence>
<evidence type="ECO:0000256" key="4">
    <source>
        <dbReference type="ARBA" id="ARBA00022500"/>
    </source>
</evidence>
<organism evidence="15 16">
    <name type="scientific">Caldibacillus debilis</name>
    <dbReference type="NCBI Taxonomy" id="301148"/>
    <lineage>
        <taxon>Bacteria</taxon>
        <taxon>Bacillati</taxon>
        <taxon>Bacillota</taxon>
        <taxon>Bacilli</taxon>
        <taxon>Bacillales</taxon>
        <taxon>Bacillaceae</taxon>
        <taxon>Caldibacillus</taxon>
    </lineage>
</organism>
<dbReference type="InterPro" id="IPR029151">
    <property type="entry name" value="Sensor-like_sf"/>
</dbReference>
<evidence type="ECO:0000256" key="12">
    <source>
        <dbReference type="SAM" id="Phobius"/>
    </source>
</evidence>
<feature type="coiled-coil region" evidence="11">
    <location>
        <begin position="348"/>
        <end position="437"/>
    </location>
</feature>
<dbReference type="OrthoDB" id="9760371at2"/>
<keyword evidence="7 12" id="KW-0472">Membrane</keyword>
<evidence type="ECO:0000259" key="14">
    <source>
        <dbReference type="PROSITE" id="PS50885"/>
    </source>
</evidence>
<dbReference type="GO" id="GO:0005886">
    <property type="term" value="C:plasma membrane"/>
    <property type="evidence" value="ECO:0007669"/>
    <property type="project" value="UniProtKB-SubCell"/>
</dbReference>
<reference evidence="15 16" key="1">
    <citation type="submission" date="2016-01" db="EMBL/GenBank/DDBJ databases">
        <title>Draft Genome Sequences of Seven Thermophilic Sporeformers Isolated from Foods.</title>
        <authorList>
            <person name="Berendsen E.M."/>
            <person name="Wells-Bennik M.H."/>
            <person name="Krawcyk A.O."/>
            <person name="De Jong A."/>
            <person name="Holsappel S."/>
            <person name="Eijlander R.T."/>
            <person name="Kuipers O.P."/>
        </authorList>
    </citation>
    <scope>NUCLEOTIDE SEQUENCE [LARGE SCALE GENOMIC DNA]</scope>
    <source>
        <strain evidence="15 16">B4135</strain>
    </source>
</reference>
<evidence type="ECO:0000256" key="3">
    <source>
        <dbReference type="ARBA" id="ARBA00022481"/>
    </source>
</evidence>
<sequence length="657" mass="72750">MLKGKNKRSLRKKLYVSFLFILLVPGLCISFFSYEQAKKGIESKMRMAAKENIQILESYLGSSLGSRIEDVNYYAETVFAARLTEERQEALYRRFRDYLQPDDEVLDLYIGTVSGKMISSDPEAADPDYDPRERPWYKEAMAARGEIAITAPYVDSFTGDMVVTLSKRLKDGSGVIGLDLIINKIRDLADHAQIGKEGYVFLLDDQRKFITHPDEKPGTKAKQKFFAKLYEKKSGEFEYAFHGQKYITVFTTDDLTGWKIAGTMNASEVAKEARPILKSTLVIIFSALLIGIAAVMLIIRSILQPVRALKDAADHIRKGKIGGEIPVQTRDEIGELADTFNHMSRSLKAVARKNRDSAEQMAASAEELTAAIDQATQAADQVARAVEEIASGAEKQMEGVQQSIKSLEEVNRGMEEISDLTAEVAGMTKEANQLAEEGRNFVEETAAQMNSIKRSVAHSDEEIRHLYERSKEIGLILNVIADISDQTNLLALNAAIEAARAGEQGKGFAVVAEEVKKLAEQTRMASKQIEDLIRQTQENVKNTVTEMESVRKEVDKGLAISLETKEKFVKILSMMESISPQSERISGIIQQLTAEVQEVLSATSKLSGIAEENAATSQEVAASAQEQMASMEEIKGLSKNLAQTAEELQSAVQSFKI</sequence>
<dbReference type="PRINTS" id="PR00260">
    <property type="entry name" value="CHEMTRNSDUCR"/>
</dbReference>
<feature type="transmembrane region" description="Helical" evidence="12">
    <location>
        <begin position="281"/>
        <end position="303"/>
    </location>
</feature>
<dbReference type="Gene3D" id="1.10.8.500">
    <property type="entry name" value="HAMP domain in histidine kinase"/>
    <property type="match status" value="1"/>
</dbReference>
<evidence type="ECO:0000259" key="13">
    <source>
        <dbReference type="PROSITE" id="PS50111"/>
    </source>
</evidence>
<dbReference type="InterPro" id="IPR004089">
    <property type="entry name" value="MCPsignal_dom"/>
</dbReference>
<keyword evidence="5 12" id="KW-0812">Transmembrane</keyword>